<name>A0A1E3NN25_9ASCO</name>
<feature type="non-terminal residue" evidence="2">
    <location>
        <position position="109"/>
    </location>
</feature>
<dbReference type="Pfam" id="PF25484">
    <property type="entry name" value="DUF7907"/>
    <property type="match status" value="1"/>
</dbReference>
<gene>
    <name evidence="2" type="ORF">PICMEDRAFT_27248</name>
</gene>
<evidence type="ECO:0000313" key="3">
    <source>
        <dbReference type="Proteomes" id="UP000094455"/>
    </source>
</evidence>
<feature type="non-terminal residue" evidence="2">
    <location>
        <position position="1"/>
    </location>
</feature>
<dbReference type="OrthoDB" id="4018368at2759"/>
<feature type="domain" description="DUF7907" evidence="1">
    <location>
        <begin position="7"/>
        <end position="97"/>
    </location>
</feature>
<evidence type="ECO:0000313" key="2">
    <source>
        <dbReference type="EMBL" id="ODQ47517.1"/>
    </source>
</evidence>
<dbReference type="RefSeq" id="XP_019018630.1">
    <property type="nucleotide sequence ID" value="XM_019162490.1"/>
</dbReference>
<dbReference type="GeneID" id="30179177"/>
<reference evidence="2 3" key="1">
    <citation type="journal article" date="2016" name="Proc. Natl. Acad. Sci. U.S.A.">
        <title>Comparative genomics of biotechnologically important yeasts.</title>
        <authorList>
            <person name="Riley R."/>
            <person name="Haridas S."/>
            <person name="Wolfe K.H."/>
            <person name="Lopes M.R."/>
            <person name="Hittinger C.T."/>
            <person name="Goeker M."/>
            <person name="Salamov A.A."/>
            <person name="Wisecaver J.H."/>
            <person name="Long T.M."/>
            <person name="Calvey C.H."/>
            <person name="Aerts A.L."/>
            <person name="Barry K.W."/>
            <person name="Choi C."/>
            <person name="Clum A."/>
            <person name="Coughlan A.Y."/>
            <person name="Deshpande S."/>
            <person name="Douglass A.P."/>
            <person name="Hanson S.J."/>
            <person name="Klenk H.-P."/>
            <person name="LaButti K.M."/>
            <person name="Lapidus A."/>
            <person name="Lindquist E.A."/>
            <person name="Lipzen A.M."/>
            <person name="Meier-Kolthoff J.P."/>
            <person name="Ohm R.A."/>
            <person name="Otillar R.P."/>
            <person name="Pangilinan J.L."/>
            <person name="Peng Y."/>
            <person name="Rokas A."/>
            <person name="Rosa C.A."/>
            <person name="Scheuner C."/>
            <person name="Sibirny A.A."/>
            <person name="Slot J.C."/>
            <person name="Stielow J.B."/>
            <person name="Sun H."/>
            <person name="Kurtzman C.P."/>
            <person name="Blackwell M."/>
            <person name="Grigoriev I.V."/>
            <person name="Jeffries T.W."/>
        </authorList>
    </citation>
    <scope>NUCLEOTIDE SEQUENCE [LARGE SCALE GENOMIC DNA]</scope>
    <source>
        <strain evidence="2 3">NRRL Y-2026</strain>
    </source>
</reference>
<dbReference type="EMBL" id="KV454002">
    <property type="protein sequence ID" value="ODQ47517.1"/>
    <property type="molecule type" value="Genomic_DNA"/>
</dbReference>
<proteinExistence type="predicted"/>
<dbReference type="InterPro" id="IPR057229">
    <property type="entry name" value="DUF7907"/>
</dbReference>
<organism evidence="2 3">
    <name type="scientific">Pichia membranifaciens NRRL Y-2026</name>
    <dbReference type="NCBI Taxonomy" id="763406"/>
    <lineage>
        <taxon>Eukaryota</taxon>
        <taxon>Fungi</taxon>
        <taxon>Dikarya</taxon>
        <taxon>Ascomycota</taxon>
        <taxon>Saccharomycotina</taxon>
        <taxon>Pichiomycetes</taxon>
        <taxon>Pichiales</taxon>
        <taxon>Pichiaceae</taxon>
        <taxon>Pichia</taxon>
    </lineage>
</organism>
<keyword evidence="3" id="KW-1185">Reference proteome</keyword>
<dbReference type="Proteomes" id="UP000094455">
    <property type="component" value="Unassembled WGS sequence"/>
</dbReference>
<accession>A0A1E3NN25</accession>
<evidence type="ECO:0000259" key="1">
    <source>
        <dbReference type="Pfam" id="PF25484"/>
    </source>
</evidence>
<dbReference type="AlphaFoldDB" id="A0A1E3NN25"/>
<protein>
    <recommendedName>
        <fullName evidence="1">DUF7907 domain-containing protein</fullName>
    </recommendedName>
</protein>
<sequence length="109" mass="12060">DEFGKTGITNYHEGAGINYLFLTGSDSPVYTYNSCSSQIYVPFEENYKQFFNANSKGGIVQLTVGGPGGKIDVNEDEYLTLDGDAHGWVACKNTGDPYNYSRDLYQLAY</sequence>